<organism evidence="1 2">
    <name type="scientific">Thlaspi arvense</name>
    <name type="common">Field penny-cress</name>
    <dbReference type="NCBI Taxonomy" id="13288"/>
    <lineage>
        <taxon>Eukaryota</taxon>
        <taxon>Viridiplantae</taxon>
        <taxon>Streptophyta</taxon>
        <taxon>Embryophyta</taxon>
        <taxon>Tracheophyta</taxon>
        <taxon>Spermatophyta</taxon>
        <taxon>Magnoliopsida</taxon>
        <taxon>eudicotyledons</taxon>
        <taxon>Gunneridae</taxon>
        <taxon>Pentapetalae</taxon>
        <taxon>rosids</taxon>
        <taxon>malvids</taxon>
        <taxon>Brassicales</taxon>
        <taxon>Brassicaceae</taxon>
        <taxon>Thlaspideae</taxon>
        <taxon>Thlaspi</taxon>
    </lineage>
</organism>
<dbReference type="AlphaFoldDB" id="A0AAU9SYK5"/>
<dbReference type="GO" id="GO:0048367">
    <property type="term" value="P:shoot system development"/>
    <property type="evidence" value="ECO:0007669"/>
    <property type="project" value="InterPro"/>
</dbReference>
<dbReference type="Pfam" id="PF03087">
    <property type="entry name" value="BPS1"/>
    <property type="match status" value="1"/>
</dbReference>
<reference evidence="1 2" key="1">
    <citation type="submission" date="2022-03" db="EMBL/GenBank/DDBJ databases">
        <authorList>
            <person name="Nunn A."/>
            <person name="Chopra R."/>
            <person name="Nunn A."/>
            <person name="Contreras Garrido A."/>
        </authorList>
    </citation>
    <scope>NUCLEOTIDE SEQUENCE [LARGE SCALE GENOMIC DNA]</scope>
</reference>
<name>A0AAU9SYK5_THLAR</name>
<dbReference type="EMBL" id="OU466863">
    <property type="protein sequence ID" value="CAH2076605.1"/>
    <property type="molecule type" value="Genomic_DNA"/>
</dbReference>
<dbReference type="PANTHER" id="PTHR33070:SF108">
    <property type="entry name" value="DOMAIN PROTEIN, PUTATIVE (DUF241)-RELATED"/>
    <property type="match status" value="1"/>
</dbReference>
<proteinExistence type="predicted"/>
<dbReference type="PANTHER" id="PTHR33070">
    <property type="entry name" value="OS06G0725500 PROTEIN"/>
    <property type="match status" value="1"/>
</dbReference>
<gene>
    <name evidence="1" type="ORF">TAV2_LOCUS25240</name>
</gene>
<sequence length="284" mass="31881">MANVIIKKQLRSVSLPPSSHPSTSEIEEALNKMNTVYTTTTGSSESILLGLAGLEQLYNCTEGFLKMASTQRVMSSDRSEYMEEMLDRSLRLMDICSVSRDLMVEAHEHVRVVQSCVRRKKIVGGRGDQLDVSVSGYVRFRKNMRKEAKKLLGALKKIDGGSSSYGKDHEDDHLVAVIDAMRRVVSVSVVVLKSFLDFLSGRQSNIKSKLASVLKKKKDNHHEETKNELEILDSSICEDFCSQDDLQKQLWEVEVSIGGFEKNLEGLFRGLIRTRASLLNIISH</sequence>
<evidence type="ECO:0008006" key="3">
    <source>
        <dbReference type="Google" id="ProtNLM"/>
    </source>
</evidence>
<evidence type="ECO:0000313" key="1">
    <source>
        <dbReference type="EMBL" id="CAH2076605.1"/>
    </source>
</evidence>
<dbReference type="InterPro" id="IPR004320">
    <property type="entry name" value="BPS1_pln"/>
</dbReference>
<protein>
    <recommendedName>
        <fullName evidence="3">DUF241 domain protein</fullName>
    </recommendedName>
</protein>
<dbReference type="Proteomes" id="UP000836841">
    <property type="component" value="Chromosome 7"/>
</dbReference>
<accession>A0AAU9SYK5</accession>
<evidence type="ECO:0000313" key="2">
    <source>
        <dbReference type="Proteomes" id="UP000836841"/>
    </source>
</evidence>
<dbReference type="GO" id="GO:0048364">
    <property type="term" value="P:root development"/>
    <property type="evidence" value="ECO:0007669"/>
    <property type="project" value="InterPro"/>
</dbReference>
<keyword evidence="2" id="KW-1185">Reference proteome</keyword>